<keyword evidence="2" id="KW-1185">Reference proteome</keyword>
<name>A0AAD3XH71_NEPGR</name>
<evidence type="ECO:0000313" key="2">
    <source>
        <dbReference type="Proteomes" id="UP001279734"/>
    </source>
</evidence>
<dbReference type="EMBL" id="BSYO01000005">
    <property type="protein sequence ID" value="GMH04439.1"/>
    <property type="molecule type" value="Genomic_DNA"/>
</dbReference>
<evidence type="ECO:0000313" key="1">
    <source>
        <dbReference type="EMBL" id="GMH04439.1"/>
    </source>
</evidence>
<gene>
    <name evidence="1" type="ORF">Nepgr_006278</name>
</gene>
<sequence>MGTEAAFPFADEEPESLIPGFCKLKVEVIETSQEPQNTYEKGDTNKTSVPGVEAQMQQSVKFLLLSF</sequence>
<reference evidence="1" key="1">
    <citation type="submission" date="2023-05" db="EMBL/GenBank/DDBJ databases">
        <title>Nepenthes gracilis genome sequencing.</title>
        <authorList>
            <person name="Fukushima K."/>
        </authorList>
    </citation>
    <scope>NUCLEOTIDE SEQUENCE</scope>
    <source>
        <strain evidence="1">SING2019-196</strain>
    </source>
</reference>
<accession>A0AAD3XH71</accession>
<protein>
    <submittedName>
        <fullName evidence="1">Uncharacterized protein</fullName>
    </submittedName>
</protein>
<organism evidence="1 2">
    <name type="scientific">Nepenthes gracilis</name>
    <name type="common">Slender pitcher plant</name>
    <dbReference type="NCBI Taxonomy" id="150966"/>
    <lineage>
        <taxon>Eukaryota</taxon>
        <taxon>Viridiplantae</taxon>
        <taxon>Streptophyta</taxon>
        <taxon>Embryophyta</taxon>
        <taxon>Tracheophyta</taxon>
        <taxon>Spermatophyta</taxon>
        <taxon>Magnoliopsida</taxon>
        <taxon>eudicotyledons</taxon>
        <taxon>Gunneridae</taxon>
        <taxon>Pentapetalae</taxon>
        <taxon>Caryophyllales</taxon>
        <taxon>Nepenthaceae</taxon>
        <taxon>Nepenthes</taxon>
    </lineage>
</organism>
<dbReference type="Proteomes" id="UP001279734">
    <property type="component" value="Unassembled WGS sequence"/>
</dbReference>
<comment type="caution">
    <text evidence="1">The sequence shown here is derived from an EMBL/GenBank/DDBJ whole genome shotgun (WGS) entry which is preliminary data.</text>
</comment>
<proteinExistence type="predicted"/>
<dbReference type="AlphaFoldDB" id="A0AAD3XH71"/>